<dbReference type="eggNOG" id="ENOG502T1ZZ">
    <property type="taxonomic scope" value="Eukaryota"/>
</dbReference>
<feature type="compositionally biased region" description="Polar residues" evidence="1">
    <location>
        <begin position="147"/>
        <end position="158"/>
    </location>
</feature>
<evidence type="ECO:0000256" key="1">
    <source>
        <dbReference type="SAM" id="MobiDB-lite"/>
    </source>
</evidence>
<feature type="compositionally biased region" description="Basic and acidic residues" evidence="1">
    <location>
        <begin position="175"/>
        <end position="184"/>
    </location>
</feature>
<dbReference type="RefSeq" id="XP_007866588.1">
    <property type="nucleotide sequence ID" value="XM_007868397.1"/>
</dbReference>
<dbReference type="KEGG" id="gtr:GLOTRDRAFT_93846"/>
<feature type="compositionally biased region" description="Polar residues" evidence="1">
    <location>
        <begin position="63"/>
        <end position="75"/>
    </location>
</feature>
<feature type="compositionally biased region" description="Low complexity" evidence="1">
    <location>
        <begin position="422"/>
        <end position="431"/>
    </location>
</feature>
<protein>
    <submittedName>
        <fullName evidence="2">Uncharacterized protein</fullName>
    </submittedName>
</protein>
<dbReference type="GeneID" id="19309552"/>
<feature type="compositionally biased region" description="Basic and acidic residues" evidence="1">
    <location>
        <begin position="448"/>
        <end position="484"/>
    </location>
</feature>
<dbReference type="AlphaFoldDB" id="S7RRC7"/>
<dbReference type="Proteomes" id="UP000030669">
    <property type="component" value="Unassembled WGS sequence"/>
</dbReference>
<keyword evidence="3" id="KW-1185">Reference proteome</keyword>
<feature type="region of interest" description="Disordered" evidence="1">
    <location>
        <begin position="63"/>
        <end position="236"/>
    </location>
</feature>
<organism evidence="2 3">
    <name type="scientific">Gloeophyllum trabeum (strain ATCC 11539 / FP-39264 / Madison 617)</name>
    <name type="common">Brown rot fungus</name>
    <dbReference type="NCBI Taxonomy" id="670483"/>
    <lineage>
        <taxon>Eukaryota</taxon>
        <taxon>Fungi</taxon>
        <taxon>Dikarya</taxon>
        <taxon>Basidiomycota</taxon>
        <taxon>Agaricomycotina</taxon>
        <taxon>Agaricomycetes</taxon>
        <taxon>Gloeophyllales</taxon>
        <taxon>Gloeophyllaceae</taxon>
        <taxon>Gloeophyllum</taxon>
    </lineage>
</organism>
<evidence type="ECO:0000313" key="2">
    <source>
        <dbReference type="EMBL" id="EPQ55479.1"/>
    </source>
</evidence>
<gene>
    <name evidence="2" type="ORF">GLOTRDRAFT_93846</name>
</gene>
<feature type="compositionally biased region" description="Basic and acidic residues" evidence="1">
    <location>
        <begin position="130"/>
        <end position="145"/>
    </location>
</feature>
<feature type="compositionally biased region" description="Acidic residues" evidence="1">
    <location>
        <begin position="302"/>
        <end position="327"/>
    </location>
</feature>
<reference evidence="2 3" key="1">
    <citation type="journal article" date="2012" name="Science">
        <title>The Paleozoic origin of enzymatic lignin decomposition reconstructed from 31 fungal genomes.</title>
        <authorList>
            <person name="Floudas D."/>
            <person name="Binder M."/>
            <person name="Riley R."/>
            <person name="Barry K."/>
            <person name="Blanchette R.A."/>
            <person name="Henrissat B."/>
            <person name="Martinez A.T."/>
            <person name="Otillar R."/>
            <person name="Spatafora J.W."/>
            <person name="Yadav J.S."/>
            <person name="Aerts A."/>
            <person name="Benoit I."/>
            <person name="Boyd A."/>
            <person name="Carlson A."/>
            <person name="Copeland A."/>
            <person name="Coutinho P.M."/>
            <person name="de Vries R.P."/>
            <person name="Ferreira P."/>
            <person name="Findley K."/>
            <person name="Foster B."/>
            <person name="Gaskell J."/>
            <person name="Glotzer D."/>
            <person name="Gorecki P."/>
            <person name="Heitman J."/>
            <person name="Hesse C."/>
            <person name="Hori C."/>
            <person name="Igarashi K."/>
            <person name="Jurgens J.A."/>
            <person name="Kallen N."/>
            <person name="Kersten P."/>
            <person name="Kohler A."/>
            <person name="Kuees U."/>
            <person name="Kumar T.K.A."/>
            <person name="Kuo A."/>
            <person name="LaButti K."/>
            <person name="Larrondo L.F."/>
            <person name="Lindquist E."/>
            <person name="Ling A."/>
            <person name="Lombard V."/>
            <person name="Lucas S."/>
            <person name="Lundell T."/>
            <person name="Martin R."/>
            <person name="McLaughlin D.J."/>
            <person name="Morgenstern I."/>
            <person name="Morin E."/>
            <person name="Murat C."/>
            <person name="Nagy L.G."/>
            <person name="Nolan M."/>
            <person name="Ohm R.A."/>
            <person name="Patyshakuliyeva A."/>
            <person name="Rokas A."/>
            <person name="Ruiz-Duenas F.J."/>
            <person name="Sabat G."/>
            <person name="Salamov A."/>
            <person name="Samejima M."/>
            <person name="Schmutz J."/>
            <person name="Slot J.C."/>
            <person name="St John F."/>
            <person name="Stenlid J."/>
            <person name="Sun H."/>
            <person name="Sun S."/>
            <person name="Syed K."/>
            <person name="Tsang A."/>
            <person name="Wiebenga A."/>
            <person name="Young D."/>
            <person name="Pisabarro A."/>
            <person name="Eastwood D.C."/>
            <person name="Martin F."/>
            <person name="Cullen D."/>
            <person name="Grigoriev I.V."/>
            <person name="Hibbett D.S."/>
        </authorList>
    </citation>
    <scope>NUCLEOTIDE SEQUENCE [LARGE SCALE GENOMIC DNA]</scope>
    <source>
        <strain evidence="2 3">ATCC 11539</strain>
    </source>
</reference>
<dbReference type="OMA" id="YIATPER"/>
<accession>S7RRC7</accession>
<dbReference type="OrthoDB" id="3270471at2759"/>
<dbReference type="EMBL" id="KB469302">
    <property type="protein sequence ID" value="EPQ55479.1"/>
    <property type="molecule type" value="Genomic_DNA"/>
</dbReference>
<proteinExistence type="predicted"/>
<sequence length="523" mass="58718">MSDVPDCCQAFHWDSMWQYHQGHYTGPVPPQPSQNHQQWNFPPADGLHHAPQATPWTQQRAHYTPTNNHVPQNYQVDERGLRVSPRRRHSIASAEDYNQYAQPPPNFFPDAPQPGSQHFRSLPGTPPRLDSTEVRQAPEESDHPAQTKPSQLEETASDANGKVNKASSKKRTKKADKDDQEKPPKKPKKPRGQGAKSGVNRREPGASDDDVAGLSKKEAKSVTKNTATTWSESDTLTVVKYIVEPKRWEKFKAQQAHDFQTISQKILGGRKDVDQVRNLWHKVWDKYKTCRRREKHTGGGDGDVDDTGAGSGEEDGDDEEREGEEESPVPAAEVDAETGEKPKELGDGQVEGSAGDGGDKPRTKKKARYSKAVLDRFEQSEVYRLIDEVAHNNTEVVRTRVYNGASATSDDENGKPRRLKSARSSSPAASSDEAFMKQILATMQARHKATDARETRRLELEERAEKRAAEELEERRKREKREHRAGMWDRAIKLSSSANAKVAAQGEKMLARLAEEEEQDGFE</sequence>
<feature type="region of interest" description="Disordered" evidence="1">
    <location>
        <begin position="290"/>
        <end position="371"/>
    </location>
</feature>
<feature type="compositionally biased region" description="Polar residues" evidence="1">
    <location>
        <begin position="222"/>
        <end position="236"/>
    </location>
</feature>
<evidence type="ECO:0000313" key="3">
    <source>
        <dbReference type="Proteomes" id="UP000030669"/>
    </source>
</evidence>
<dbReference type="HOGENOM" id="CLU_555546_0_0_1"/>
<feature type="region of interest" description="Disordered" evidence="1">
    <location>
        <begin position="401"/>
        <end position="484"/>
    </location>
</feature>
<name>S7RRC7_GLOTA</name>